<sequence length="383" mass="41849">MCIGAWTLEHPAYALILCTNRDEYLDRPTQDAHFHSFGMGPCPQSSSNVSGNILSGRDVKAGGSWFGLNRAGRVALLTNITEPPNSFTSSRGYLVSSFLLSDSSSPLEDELGKVVPSDAKFAGFNLLLLAPAPPSASTVLKETGTLEGHEQGLEPRTEEARPKSGDEKLSYDAILVTNHGAGGHIEARRLIPAERYCGCMSNGIDGQGGNDWPKVKRASSSLQDLLKTLPTKFVTESDESQLVEKLFHILTWRSPDPVTERAQLRNTIQVTPIPIILKPDSAKDTPSRSDSATTSGSVSVPDTPEAIPPAQPPPPLAPGSEHYYGTRLSTVLLVRRDDSVLFVERDIWRLGKDGKPERLDYGESRGESEIKQRVFEFKLDLKW</sequence>
<dbReference type="PANTHER" id="PTHR17985:SF8">
    <property type="entry name" value="TRANSPORT AND GOLGI ORGANIZATION PROTEIN 2 HOMOLOG"/>
    <property type="match status" value="1"/>
</dbReference>
<accession>A0AAD5VZV0</accession>
<reference evidence="2" key="1">
    <citation type="submission" date="2022-07" db="EMBL/GenBank/DDBJ databases">
        <title>Genome Sequence of Leucocoprinus birnbaumii.</title>
        <authorList>
            <person name="Buettner E."/>
        </authorList>
    </citation>
    <scope>NUCLEOTIDE SEQUENCE</scope>
    <source>
        <strain evidence="2">VT141</strain>
    </source>
</reference>
<evidence type="ECO:0000313" key="2">
    <source>
        <dbReference type="EMBL" id="KAJ3574137.1"/>
    </source>
</evidence>
<dbReference type="Pfam" id="PF05742">
    <property type="entry name" value="TANGO2"/>
    <property type="match status" value="1"/>
</dbReference>
<dbReference type="PANTHER" id="PTHR17985">
    <property type="entry name" value="SER/THR-RICH PROTEIN T10 IN DGCR REGION"/>
    <property type="match status" value="1"/>
</dbReference>
<protein>
    <recommendedName>
        <fullName evidence="4">DUF833-domain-containing protein</fullName>
    </recommendedName>
</protein>
<feature type="compositionally biased region" description="Pro residues" evidence="1">
    <location>
        <begin position="306"/>
        <end position="317"/>
    </location>
</feature>
<name>A0AAD5VZV0_9AGAR</name>
<keyword evidence="3" id="KW-1185">Reference proteome</keyword>
<dbReference type="GO" id="GO:0007030">
    <property type="term" value="P:Golgi organization"/>
    <property type="evidence" value="ECO:0007669"/>
    <property type="project" value="TreeGrafter"/>
</dbReference>
<dbReference type="EMBL" id="JANIEX010000079">
    <property type="protein sequence ID" value="KAJ3574137.1"/>
    <property type="molecule type" value="Genomic_DNA"/>
</dbReference>
<feature type="compositionally biased region" description="Basic and acidic residues" evidence="1">
    <location>
        <begin position="147"/>
        <end position="166"/>
    </location>
</feature>
<dbReference type="Proteomes" id="UP001213000">
    <property type="component" value="Unassembled WGS sequence"/>
</dbReference>
<evidence type="ECO:0000313" key="3">
    <source>
        <dbReference type="Proteomes" id="UP001213000"/>
    </source>
</evidence>
<feature type="compositionally biased region" description="Polar residues" evidence="1">
    <location>
        <begin position="288"/>
        <end position="300"/>
    </location>
</feature>
<gene>
    <name evidence="2" type="ORF">NP233_g1961</name>
</gene>
<dbReference type="GO" id="GO:0009306">
    <property type="term" value="P:protein secretion"/>
    <property type="evidence" value="ECO:0007669"/>
    <property type="project" value="TreeGrafter"/>
</dbReference>
<feature type="region of interest" description="Disordered" evidence="1">
    <location>
        <begin position="144"/>
        <end position="166"/>
    </location>
</feature>
<dbReference type="InterPro" id="IPR008551">
    <property type="entry name" value="TANGO2"/>
</dbReference>
<evidence type="ECO:0000256" key="1">
    <source>
        <dbReference type="SAM" id="MobiDB-lite"/>
    </source>
</evidence>
<comment type="caution">
    <text evidence="2">The sequence shown here is derived from an EMBL/GenBank/DDBJ whole genome shotgun (WGS) entry which is preliminary data.</text>
</comment>
<dbReference type="GO" id="GO:0005794">
    <property type="term" value="C:Golgi apparatus"/>
    <property type="evidence" value="ECO:0007669"/>
    <property type="project" value="TreeGrafter"/>
</dbReference>
<evidence type="ECO:0008006" key="4">
    <source>
        <dbReference type="Google" id="ProtNLM"/>
    </source>
</evidence>
<proteinExistence type="predicted"/>
<feature type="region of interest" description="Disordered" evidence="1">
    <location>
        <begin position="275"/>
        <end position="321"/>
    </location>
</feature>
<organism evidence="2 3">
    <name type="scientific">Leucocoprinus birnbaumii</name>
    <dbReference type="NCBI Taxonomy" id="56174"/>
    <lineage>
        <taxon>Eukaryota</taxon>
        <taxon>Fungi</taxon>
        <taxon>Dikarya</taxon>
        <taxon>Basidiomycota</taxon>
        <taxon>Agaricomycotina</taxon>
        <taxon>Agaricomycetes</taxon>
        <taxon>Agaricomycetidae</taxon>
        <taxon>Agaricales</taxon>
        <taxon>Agaricineae</taxon>
        <taxon>Agaricaceae</taxon>
        <taxon>Leucocoprinus</taxon>
    </lineage>
</organism>
<dbReference type="AlphaFoldDB" id="A0AAD5VZV0"/>